<dbReference type="Proteomes" id="UP000193986">
    <property type="component" value="Unassembled WGS sequence"/>
</dbReference>
<gene>
    <name evidence="1" type="ORF">BCR39DRAFT_582991</name>
</gene>
<organism evidence="1 2">
    <name type="scientific">Naematelia encephala</name>
    <dbReference type="NCBI Taxonomy" id="71784"/>
    <lineage>
        <taxon>Eukaryota</taxon>
        <taxon>Fungi</taxon>
        <taxon>Dikarya</taxon>
        <taxon>Basidiomycota</taxon>
        <taxon>Agaricomycotina</taxon>
        <taxon>Tremellomycetes</taxon>
        <taxon>Tremellales</taxon>
        <taxon>Naemateliaceae</taxon>
        <taxon>Naematelia</taxon>
    </lineage>
</organism>
<proteinExistence type="predicted"/>
<dbReference type="InParanoid" id="A0A1Y2BDE7"/>
<reference evidence="1 2" key="1">
    <citation type="submission" date="2016-07" db="EMBL/GenBank/DDBJ databases">
        <title>Pervasive Adenine N6-methylation of Active Genes in Fungi.</title>
        <authorList>
            <consortium name="DOE Joint Genome Institute"/>
            <person name="Mondo S.J."/>
            <person name="Dannebaum R.O."/>
            <person name="Kuo R.C."/>
            <person name="Labutti K."/>
            <person name="Haridas S."/>
            <person name="Kuo A."/>
            <person name="Salamov A."/>
            <person name="Ahrendt S.R."/>
            <person name="Lipzen A."/>
            <person name="Sullivan W."/>
            <person name="Andreopoulos W.B."/>
            <person name="Clum A."/>
            <person name="Lindquist E."/>
            <person name="Daum C."/>
            <person name="Ramamoorthy G.K."/>
            <person name="Gryganskyi A."/>
            <person name="Culley D."/>
            <person name="Magnuson J.K."/>
            <person name="James T.Y."/>
            <person name="O'Malley M.A."/>
            <person name="Stajich J.E."/>
            <person name="Spatafora J.W."/>
            <person name="Visel A."/>
            <person name="Grigoriev I.V."/>
        </authorList>
    </citation>
    <scope>NUCLEOTIDE SEQUENCE [LARGE SCALE GENOMIC DNA]</scope>
    <source>
        <strain evidence="1 2">68-887.2</strain>
    </source>
</reference>
<dbReference type="AlphaFoldDB" id="A0A1Y2BDE7"/>
<evidence type="ECO:0000313" key="2">
    <source>
        <dbReference type="Proteomes" id="UP000193986"/>
    </source>
</evidence>
<accession>A0A1Y2BDE7</accession>
<sequence length="136" mass="15499">MSEEARLNEIIFEQAAGAIDYIQELEEAYYSDRGRIAALLEVYLQTLVNDVTEMEDDPDMVMAEEVGEAVLSACADILAYPNLDHSRHIRSIILLRQMMCPGTDMGVWTDDDVDEPPVSMQWPWDVTDLWDEVAEE</sequence>
<keyword evidence="2" id="KW-1185">Reference proteome</keyword>
<comment type="caution">
    <text evidence="1">The sequence shown here is derived from an EMBL/GenBank/DDBJ whole genome shotgun (WGS) entry which is preliminary data.</text>
</comment>
<evidence type="ECO:0000313" key="1">
    <source>
        <dbReference type="EMBL" id="ORY32804.1"/>
    </source>
</evidence>
<protein>
    <submittedName>
        <fullName evidence="1">Uncharacterized protein</fullName>
    </submittedName>
</protein>
<dbReference type="EMBL" id="MCFC01000008">
    <property type="protein sequence ID" value="ORY32804.1"/>
    <property type="molecule type" value="Genomic_DNA"/>
</dbReference>
<name>A0A1Y2BDE7_9TREE</name>